<evidence type="ECO:0000313" key="2">
    <source>
        <dbReference type="EMBL" id="ACK52560.1"/>
    </source>
</evidence>
<evidence type="ECO:0000256" key="1">
    <source>
        <dbReference type="SAM" id="SignalP"/>
    </source>
</evidence>
<dbReference type="GO" id="GO:0009055">
    <property type="term" value="F:electron transfer activity"/>
    <property type="evidence" value="ECO:0007669"/>
    <property type="project" value="InterPro"/>
</dbReference>
<evidence type="ECO:0008006" key="4">
    <source>
        <dbReference type="Google" id="ProtNLM"/>
    </source>
</evidence>
<feature type="signal peptide" evidence="1">
    <location>
        <begin position="1"/>
        <end position="23"/>
    </location>
</feature>
<dbReference type="Proteomes" id="UP000002257">
    <property type="component" value="Chromosome"/>
</dbReference>
<dbReference type="SUPFAM" id="SSF47175">
    <property type="entry name" value="Cytochromes"/>
    <property type="match status" value="1"/>
</dbReference>
<keyword evidence="3" id="KW-1185">Reference proteome</keyword>
<dbReference type="AlphaFoldDB" id="B8EJ68"/>
<dbReference type="GO" id="GO:0005506">
    <property type="term" value="F:iron ion binding"/>
    <property type="evidence" value="ECO:0007669"/>
    <property type="project" value="InterPro"/>
</dbReference>
<dbReference type="RefSeq" id="WP_012592628.1">
    <property type="nucleotide sequence ID" value="NC_011666.1"/>
</dbReference>
<evidence type="ECO:0000313" key="3">
    <source>
        <dbReference type="Proteomes" id="UP000002257"/>
    </source>
</evidence>
<sequence length="162" mass="17016">MNRTNRMRWGFAALAAVSMGALALADDVPFARSVRPGESYLMSLADIMTFVQLRHIKLGEAISAGNAPLAAFEARLMADNLVASAMLYQAIPIEFVEAAAKPLVALQDPAAQKDPAKAKLAFANLTTACNACHQAAGVGFITIAPPKSSPFGNQIFAPAAKD</sequence>
<dbReference type="EMBL" id="CP001280">
    <property type="protein sequence ID" value="ACK52560.1"/>
    <property type="molecule type" value="Genomic_DNA"/>
</dbReference>
<protein>
    <recommendedName>
        <fullName evidence="4">Cytochrome c domain-containing protein</fullName>
    </recommendedName>
</protein>
<reference evidence="2 3" key="1">
    <citation type="journal article" date="2010" name="J. Bacteriol.">
        <title>Complete genome sequence of the aerobic facultative methanotroph Methylocella silvestris BL2.</title>
        <authorList>
            <person name="Chen Y."/>
            <person name="Crombie A."/>
            <person name="Rahman M.T."/>
            <person name="Dedysh S.N."/>
            <person name="Liesack W."/>
            <person name="Stott M.B."/>
            <person name="Alam M."/>
            <person name="Theisen A.R."/>
            <person name="Murrell J.C."/>
            <person name="Dunfield P.F."/>
        </authorList>
    </citation>
    <scope>NUCLEOTIDE SEQUENCE [LARGE SCALE GENOMIC DNA]</scope>
    <source>
        <strain evidence="3">DSM 15510 / CIP 108128 / LMG 27833 / NCIMB 13906 / BL2</strain>
    </source>
</reference>
<dbReference type="STRING" id="395965.Msil_3676"/>
<dbReference type="KEGG" id="msl:Msil_3676"/>
<feature type="chain" id="PRO_5002868449" description="Cytochrome c domain-containing protein" evidence="1">
    <location>
        <begin position="24"/>
        <end position="162"/>
    </location>
</feature>
<dbReference type="HOGENOM" id="CLU_137340_0_0_5"/>
<dbReference type="eggNOG" id="ENOG5032SIM">
    <property type="taxonomic scope" value="Bacteria"/>
</dbReference>
<proteinExistence type="predicted"/>
<dbReference type="InterPro" id="IPR010980">
    <property type="entry name" value="Cyt_c/b562"/>
</dbReference>
<organism evidence="2 3">
    <name type="scientific">Methylocella silvestris (strain DSM 15510 / CIP 108128 / LMG 27833 / NCIMB 13906 / BL2)</name>
    <dbReference type="NCBI Taxonomy" id="395965"/>
    <lineage>
        <taxon>Bacteria</taxon>
        <taxon>Pseudomonadati</taxon>
        <taxon>Pseudomonadota</taxon>
        <taxon>Alphaproteobacteria</taxon>
        <taxon>Hyphomicrobiales</taxon>
        <taxon>Beijerinckiaceae</taxon>
        <taxon>Methylocella</taxon>
    </lineage>
</organism>
<dbReference type="GO" id="GO:0022900">
    <property type="term" value="P:electron transport chain"/>
    <property type="evidence" value="ECO:0007669"/>
    <property type="project" value="InterPro"/>
</dbReference>
<accession>B8EJ68</accession>
<name>B8EJ68_METSB</name>
<dbReference type="GO" id="GO:0020037">
    <property type="term" value="F:heme binding"/>
    <property type="evidence" value="ECO:0007669"/>
    <property type="project" value="InterPro"/>
</dbReference>
<keyword evidence="1" id="KW-0732">Signal</keyword>
<gene>
    <name evidence="2" type="ordered locus">Msil_3676</name>
</gene>